<evidence type="ECO:0000256" key="5">
    <source>
        <dbReference type="PIRSR" id="PIRSR000097-2"/>
    </source>
</evidence>
<gene>
    <name evidence="8" type="ORF">SAMN05421730_10329</name>
</gene>
<dbReference type="STRING" id="1619234.SAMN05421730_10329"/>
<evidence type="ECO:0000256" key="2">
    <source>
        <dbReference type="ARBA" id="ARBA00022857"/>
    </source>
</evidence>
<dbReference type="PRINTS" id="PR00069">
    <property type="entry name" value="ALDKETRDTASE"/>
</dbReference>
<feature type="domain" description="NADP-dependent oxidoreductase" evidence="7">
    <location>
        <begin position="16"/>
        <end position="261"/>
    </location>
</feature>
<dbReference type="PANTHER" id="PTHR43827">
    <property type="entry name" value="2,5-DIKETO-D-GLUCONIC ACID REDUCTASE"/>
    <property type="match status" value="1"/>
</dbReference>
<evidence type="ECO:0000256" key="3">
    <source>
        <dbReference type="ARBA" id="ARBA00023002"/>
    </source>
</evidence>
<evidence type="ECO:0000313" key="8">
    <source>
        <dbReference type="EMBL" id="SCP99087.1"/>
    </source>
</evidence>
<dbReference type="InterPro" id="IPR036812">
    <property type="entry name" value="NAD(P)_OxRdtase_dom_sf"/>
</dbReference>
<keyword evidence="3" id="KW-0560">Oxidoreductase</keyword>
<dbReference type="Proteomes" id="UP000199315">
    <property type="component" value="Unassembled WGS sequence"/>
</dbReference>
<name>A0A1D3TXM8_9FIRM</name>
<dbReference type="FunFam" id="3.20.20.100:FF:000015">
    <property type="entry name" value="Oxidoreductase, aldo/keto reductase family"/>
    <property type="match status" value="1"/>
</dbReference>
<comment type="similarity">
    <text evidence="1">Belongs to the aldo/keto reductase family.</text>
</comment>
<dbReference type="CDD" id="cd19071">
    <property type="entry name" value="AKR_AKR1-5-like"/>
    <property type="match status" value="1"/>
</dbReference>
<dbReference type="AlphaFoldDB" id="A0A1D3TXM8"/>
<dbReference type="OrthoDB" id="9804790at2"/>
<feature type="binding site" evidence="5">
    <location>
        <position position="107"/>
    </location>
    <ligand>
        <name>substrate</name>
    </ligand>
</feature>
<dbReference type="RefSeq" id="WP_091236356.1">
    <property type="nucleotide sequence ID" value="NZ_FMKA01000032.1"/>
</dbReference>
<dbReference type="InterPro" id="IPR020471">
    <property type="entry name" value="AKR"/>
</dbReference>
<reference evidence="8 9" key="1">
    <citation type="submission" date="2016-09" db="EMBL/GenBank/DDBJ databases">
        <authorList>
            <person name="Capua I."/>
            <person name="De Benedictis P."/>
            <person name="Joannis T."/>
            <person name="Lombin L.H."/>
            <person name="Cattoli G."/>
        </authorList>
    </citation>
    <scope>NUCLEOTIDE SEQUENCE [LARGE SCALE GENOMIC DNA]</scope>
    <source>
        <strain evidence="8 9">GluBS11</strain>
    </source>
</reference>
<organism evidence="8 9">
    <name type="scientific">Anaerobium acetethylicum</name>
    <dbReference type="NCBI Taxonomy" id="1619234"/>
    <lineage>
        <taxon>Bacteria</taxon>
        <taxon>Bacillati</taxon>
        <taxon>Bacillota</taxon>
        <taxon>Clostridia</taxon>
        <taxon>Lachnospirales</taxon>
        <taxon>Lachnospiraceae</taxon>
        <taxon>Anaerobium</taxon>
    </lineage>
</organism>
<dbReference type="SUPFAM" id="SSF51430">
    <property type="entry name" value="NAD(P)-linked oxidoreductase"/>
    <property type="match status" value="1"/>
</dbReference>
<feature type="site" description="Lowers pKa of active site Tyr" evidence="6">
    <location>
        <position position="74"/>
    </location>
</feature>
<dbReference type="PIRSF" id="PIRSF000097">
    <property type="entry name" value="AKR"/>
    <property type="match status" value="1"/>
</dbReference>
<keyword evidence="9" id="KW-1185">Reference proteome</keyword>
<evidence type="ECO:0000259" key="7">
    <source>
        <dbReference type="Pfam" id="PF00248"/>
    </source>
</evidence>
<dbReference type="GO" id="GO:0016616">
    <property type="term" value="F:oxidoreductase activity, acting on the CH-OH group of donors, NAD or NADP as acceptor"/>
    <property type="evidence" value="ECO:0007669"/>
    <property type="project" value="UniProtKB-ARBA"/>
</dbReference>
<keyword evidence="2" id="KW-0521">NADP</keyword>
<evidence type="ECO:0000256" key="1">
    <source>
        <dbReference type="ARBA" id="ARBA00007905"/>
    </source>
</evidence>
<dbReference type="PROSITE" id="PS00062">
    <property type="entry name" value="ALDOKETO_REDUCTASE_2"/>
    <property type="match status" value="1"/>
</dbReference>
<dbReference type="EMBL" id="FMKA01000032">
    <property type="protein sequence ID" value="SCP99087.1"/>
    <property type="molecule type" value="Genomic_DNA"/>
</dbReference>
<sequence>MDKYFTLYNGVRIPQIGFGTFRSTDVNGREVIIEALRQGYRHLDTAAFYFNEREIAQAVGEAGISRQELFLTSKVWKEELGYDNTLRAFEKSLDNLGTDYLDLYLIHWPIFDLTSDSWRELDRETWKAMERLYEEGSIKAIGVSNFLPHHLMNIAAKANHKPMVDQLEYHPGYTQQAAVDYCQANGILVEAWSPLGRTRVMNEPLLIEMSEKYGKSVAQICLGFALQNGILPLPKASSAERMKANLDVYDFEISEEDMYRILTLPQIGWSGEHPDRERIRI</sequence>
<dbReference type="InterPro" id="IPR018170">
    <property type="entry name" value="Aldo/ket_reductase_CS"/>
</dbReference>
<evidence type="ECO:0000313" key="9">
    <source>
        <dbReference type="Proteomes" id="UP000199315"/>
    </source>
</evidence>
<dbReference type="InterPro" id="IPR023210">
    <property type="entry name" value="NADP_OxRdtase_dom"/>
</dbReference>
<dbReference type="Pfam" id="PF00248">
    <property type="entry name" value="Aldo_ket_red"/>
    <property type="match status" value="1"/>
</dbReference>
<protein>
    <submittedName>
        <fullName evidence="8">Aldo/keto reductase</fullName>
    </submittedName>
</protein>
<accession>A0A1D3TXM8</accession>
<evidence type="ECO:0000256" key="6">
    <source>
        <dbReference type="PIRSR" id="PIRSR000097-3"/>
    </source>
</evidence>
<feature type="active site" description="Proton donor" evidence="4">
    <location>
        <position position="49"/>
    </location>
</feature>
<evidence type="ECO:0000256" key="4">
    <source>
        <dbReference type="PIRSR" id="PIRSR000097-1"/>
    </source>
</evidence>
<dbReference type="PANTHER" id="PTHR43827:SF3">
    <property type="entry name" value="NADP-DEPENDENT OXIDOREDUCTASE DOMAIN-CONTAINING PROTEIN"/>
    <property type="match status" value="1"/>
</dbReference>
<proteinExistence type="inferred from homology"/>
<dbReference type="Gene3D" id="3.20.20.100">
    <property type="entry name" value="NADP-dependent oxidoreductase domain"/>
    <property type="match status" value="1"/>
</dbReference>